<keyword evidence="2" id="KW-1185">Reference proteome</keyword>
<dbReference type="PROSITE" id="PS51257">
    <property type="entry name" value="PROKAR_LIPOPROTEIN"/>
    <property type="match status" value="1"/>
</dbReference>
<dbReference type="OrthoDB" id="666398at2"/>
<gene>
    <name evidence="1" type="ORF">E2R66_04340</name>
</gene>
<sequence length="174" mass="19582">MRYLSFILFIVAIGLSACKKETVDPQYENSYSAYLSFKKSSNNSYSYVTYNGSWTGSYAESKITIQNGKLVARDFFFIRPTVVPNAPDTLAKWAESGSTLNTHTDGFEGLTLDQVYAKAKNEWLNVDKNENDIVFNTDNNGLISLAGYSRKGCLDDCLNGIYVRDIKVYVKEIK</sequence>
<comment type="caution">
    <text evidence="1">The sequence shown here is derived from an EMBL/GenBank/DDBJ whole genome shotgun (WGS) entry which is preliminary data.</text>
</comment>
<dbReference type="RefSeq" id="WP_133227042.1">
    <property type="nucleotide sequence ID" value="NZ_SOZE01000003.1"/>
</dbReference>
<dbReference type="Proteomes" id="UP000297540">
    <property type="component" value="Unassembled WGS sequence"/>
</dbReference>
<organism evidence="1 2">
    <name type="scientific">Mucilaginibacter psychrotolerans</name>
    <dbReference type="NCBI Taxonomy" id="1524096"/>
    <lineage>
        <taxon>Bacteria</taxon>
        <taxon>Pseudomonadati</taxon>
        <taxon>Bacteroidota</taxon>
        <taxon>Sphingobacteriia</taxon>
        <taxon>Sphingobacteriales</taxon>
        <taxon>Sphingobacteriaceae</taxon>
        <taxon>Mucilaginibacter</taxon>
    </lineage>
</organism>
<accession>A0A4Y8SMJ7</accession>
<proteinExistence type="predicted"/>
<dbReference type="EMBL" id="SOZE01000003">
    <property type="protein sequence ID" value="TFF39606.1"/>
    <property type="molecule type" value="Genomic_DNA"/>
</dbReference>
<dbReference type="AlphaFoldDB" id="A0A4Y8SMJ7"/>
<name>A0A4Y8SMJ7_9SPHI</name>
<evidence type="ECO:0000313" key="2">
    <source>
        <dbReference type="Proteomes" id="UP000297540"/>
    </source>
</evidence>
<reference evidence="1 2" key="1">
    <citation type="journal article" date="2017" name="Int. J. Syst. Evol. Microbiol.">
        <title>Mucilaginibacterpsychrotolerans sp. nov., isolated from peatlands.</title>
        <authorList>
            <person name="Deng Y."/>
            <person name="Shen L."/>
            <person name="Xu B."/>
            <person name="Liu Y."/>
            <person name="Gu Z."/>
            <person name="Liu H."/>
            <person name="Zhou Y."/>
        </authorList>
    </citation>
    <scope>NUCLEOTIDE SEQUENCE [LARGE SCALE GENOMIC DNA]</scope>
    <source>
        <strain evidence="1 2">NH7-4</strain>
    </source>
</reference>
<evidence type="ECO:0000313" key="1">
    <source>
        <dbReference type="EMBL" id="TFF39606.1"/>
    </source>
</evidence>
<protein>
    <submittedName>
        <fullName evidence="1">Uncharacterized protein</fullName>
    </submittedName>
</protein>